<comment type="caution">
    <text evidence="2">The sequence shown here is derived from an EMBL/GenBank/DDBJ whole genome shotgun (WGS) entry which is preliminary data.</text>
</comment>
<dbReference type="EMBL" id="JALAAR010000005">
    <property type="protein sequence ID" value="MEH8017123.1"/>
    <property type="molecule type" value="Genomic_DNA"/>
</dbReference>
<evidence type="ECO:0000313" key="3">
    <source>
        <dbReference type="Proteomes" id="UP001375382"/>
    </source>
</evidence>
<evidence type="ECO:0000259" key="1">
    <source>
        <dbReference type="Pfam" id="PF22818"/>
    </source>
</evidence>
<dbReference type="InterPro" id="IPR029069">
    <property type="entry name" value="HotDog_dom_sf"/>
</dbReference>
<protein>
    <recommendedName>
        <fullName evidence="1">ApeI dehydratase-like domain-containing protein</fullName>
    </recommendedName>
</protein>
<keyword evidence="3" id="KW-1185">Reference proteome</keyword>
<reference evidence="2 3" key="1">
    <citation type="journal article" date="2023" name="Ecotoxicol. Environ. Saf.">
        <title>Mercury remediation potential of mercury-resistant strain Rheinheimera metallidurans sp. nov. isolated from a municipal waste dumping site.</title>
        <authorList>
            <person name="Yadav V."/>
            <person name="Manjhi A."/>
            <person name="Vadakedath N."/>
        </authorList>
    </citation>
    <scope>NUCLEOTIDE SEQUENCE [LARGE SCALE GENOMIC DNA]</scope>
    <source>
        <strain evidence="2 3">E-49</strain>
    </source>
</reference>
<dbReference type="Proteomes" id="UP001375382">
    <property type="component" value="Unassembled WGS sequence"/>
</dbReference>
<dbReference type="SUPFAM" id="SSF54637">
    <property type="entry name" value="Thioesterase/thiol ester dehydrase-isomerase"/>
    <property type="match status" value="1"/>
</dbReference>
<dbReference type="Gene3D" id="3.10.129.10">
    <property type="entry name" value="Hotdog Thioesterase"/>
    <property type="match status" value="1"/>
</dbReference>
<proteinExistence type="predicted"/>
<organism evidence="2 3">
    <name type="scientific">Rheinheimera muenzenbergensis</name>
    <dbReference type="NCBI Taxonomy" id="1193628"/>
    <lineage>
        <taxon>Bacteria</taxon>
        <taxon>Pseudomonadati</taxon>
        <taxon>Pseudomonadota</taxon>
        <taxon>Gammaproteobacteria</taxon>
        <taxon>Chromatiales</taxon>
        <taxon>Chromatiaceae</taxon>
        <taxon>Rheinheimera</taxon>
    </lineage>
</organism>
<sequence>MTKLLPTLTVLSQTEQQISLLLDISADIHWFAGHFPDAPVLPGVAQLDWAVHFSRQYFAPLQQLQAVEVLKFQQMIRPGQQLLLTLEHTAEHTSLFSYSRNGEKVASGRLKWSLTSDA</sequence>
<feature type="domain" description="ApeI dehydratase-like" evidence="1">
    <location>
        <begin position="13"/>
        <end position="109"/>
    </location>
</feature>
<dbReference type="Pfam" id="PF22818">
    <property type="entry name" value="ApeI-like"/>
    <property type="match status" value="1"/>
</dbReference>
<dbReference type="PIRSF" id="PIRSF030962">
    <property type="entry name" value="Dehydrase_ECs4332_prd"/>
    <property type="match status" value="1"/>
</dbReference>
<dbReference type="InterPro" id="IPR016962">
    <property type="entry name" value="Dehydrase_ECs4332_prd"/>
</dbReference>
<accession>A0ABU8C6A2</accession>
<gene>
    <name evidence="2" type="ORF">MN202_07765</name>
</gene>
<dbReference type="RefSeq" id="WP_335735531.1">
    <property type="nucleotide sequence ID" value="NZ_JALAAR010000005.1"/>
</dbReference>
<dbReference type="InterPro" id="IPR054545">
    <property type="entry name" value="ApeI-like"/>
</dbReference>
<name>A0ABU8C6A2_9GAMM</name>
<evidence type="ECO:0000313" key="2">
    <source>
        <dbReference type="EMBL" id="MEH8017123.1"/>
    </source>
</evidence>